<feature type="chain" id="PRO_5020508528" description="PA14 domain-containing protein" evidence="2">
    <location>
        <begin position="32"/>
        <end position="313"/>
    </location>
</feature>
<dbReference type="InterPro" id="IPR051154">
    <property type="entry name" value="Prespore-cell_inducing_factor"/>
</dbReference>
<dbReference type="EMBL" id="CP012672">
    <property type="protein sequence ID" value="AUX28037.1"/>
    <property type="molecule type" value="Genomic_DNA"/>
</dbReference>
<feature type="compositionally biased region" description="Basic and acidic residues" evidence="1">
    <location>
        <begin position="43"/>
        <end position="52"/>
    </location>
</feature>
<organism evidence="3 4">
    <name type="scientific">Sorangium cellulosum</name>
    <name type="common">Polyangium cellulosum</name>
    <dbReference type="NCBI Taxonomy" id="56"/>
    <lineage>
        <taxon>Bacteria</taxon>
        <taxon>Pseudomonadati</taxon>
        <taxon>Myxococcota</taxon>
        <taxon>Polyangia</taxon>
        <taxon>Polyangiales</taxon>
        <taxon>Polyangiaceae</taxon>
        <taxon>Sorangium</taxon>
    </lineage>
</organism>
<protein>
    <recommendedName>
        <fullName evidence="5">PA14 domain-containing protein</fullName>
    </recommendedName>
</protein>
<dbReference type="RefSeq" id="WP_207217702.1">
    <property type="nucleotide sequence ID" value="NZ_CP012672.1"/>
</dbReference>
<dbReference type="GO" id="GO:0005576">
    <property type="term" value="C:extracellular region"/>
    <property type="evidence" value="ECO:0007669"/>
    <property type="project" value="TreeGrafter"/>
</dbReference>
<evidence type="ECO:0008006" key="5">
    <source>
        <dbReference type="Google" id="ProtNLM"/>
    </source>
</evidence>
<evidence type="ECO:0000313" key="3">
    <source>
        <dbReference type="EMBL" id="AUX28037.1"/>
    </source>
</evidence>
<dbReference type="AlphaFoldDB" id="A0A4P2QE07"/>
<feature type="region of interest" description="Disordered" evidence="1">
    <location>
        <begin position="43"/>
        <end position="110"/>
    </location>
</feature>
<evidence type="ECO:0000256" key="1">
    <source>
        <dbReference type="SAM" id="MobiDB-lite"/>
    </source>
</evidence>
<feature type="signal peptide" evidence="2">
    <location>
        <begin position="1"/>
        <end position="31"/>
    </location>
</feature>
<sequence length="313" mass="33448">MNLAHPEASFCPAFRRPLALMLLSCAALPLAGCPVQTASIGRRNEDASHVEMPDPADQEIGSETPNVGGGPPEDDDGSGGGSAGADAFIDDGDGGSASAKPPPPDASLCTASFPMTVRDFSEKHQDFGPSQTTGGKKFEPKTELQNGKPVVANPPEEGAVASDSFDKWFQDDPAVNRTLHQLIHLDIRNGRGQLGDRSFYYVDGRGFGNEGYAHNFGFTVEFEVPFTYAQGSSFSYESSDDVWISIDDTIVAEHSVSDGVNGGIVRLDAWADALHLKTGSSHKLKVFYAERNFEASVFLLETALNVECVEAID</sequence>
<proteinExistence type="predicted"/>
<feature type="region of interest" description="Disordered" evidence="1">
    <location>
        <begin position="123"/>
        <end position="159"/>
    </location>
</feature>
<reference evidence="3 4" key="1">
    <citation type="submission" date="2015-09" db="EMBL/GenBank/DDBJ databases">
        <title>Sorangium comparison.</title>
        <authorList>
            <person name="Zaburannyi N."/>
            <person name="Bunk B."/>
            <person name="Overmann J."/>
            <person name="Mueller R."/>
        </authorList>
    </citation>
    <scope>NUCLEOTIDE SEQUENCE [LARGE SCALE GENOMIC DNA]</scope>
    <source>
        <strain evidence="3 4">So ce836</strain>
    </source>
</reference>
<dbReference type="NCBIfam" id="TIGR02148">
    <property type="entry name" value="Fibro_Slime"/>
    <property type="match status" value="1"/>
</dbReference>
<name>A0A4P2QE07_SORCE</name>
<dbReference type="PANTHER" id="PTHR31137">
    <property type="entry name" value="PROTEIN PSIB-RELATED-RELATED"/>
    <property type="match status" value="1"/>
</dbReference>
<dbReference type="Proteomes" id="UP000295497">
    <property type="component" value="Chromosome"/>
</dbReference>
<evidence type="ECO:0000313" key="4">
    <source>
        <dbReference type="Proteomes" id="UP000295497"/>
    </source>
</evidence>
<accession>A0A4P2QE07</accession>
<gene>
    <name evidence="3" type="ORF">SOCE836_001050</name>
</gene>
<dbReference type="InterPro" id="IPR011874">
    <property type="entry name" value="Fibro_Slime"/>
</dbReference>
<evidence type="ECO:0000256" key="2">
    <source>
        <dbReference type="SAM" id="SignalP"/>
    </source>
</evidence>
<keyword evidence="2" id="KW-0732">Signal</keyword>